<reference evidence="1 2" key="1">
    <citation type="submission" date="2013-02" db="EMBL/GenBank/DDBJ databases">
        <title>The Genome Sequence of Acinetobacter sp. CIP 70.18.</title>
        <authorList>
            <consortium name="The Broad Institute Genome Sequencing Platform"/>
            <consortium name="The Broad Institute Genome Sequencing Center for Infectious Disease"/>
            <person name="Cerqueira G."/>
            <person name="Feldgarden M."/>
            <person name="Courvalin P."/>
            <person name="Perichon B."/>
            <person name="Grillot-Courvalin C."/>
            <person name="Clermont D."/>
            <person name="Rocha E."/>
            <person name="Yoon E.-J."/>
            <person name="Nemec A."/>
            <person name="Walker B."/>
            <person name="Young S.K."/>
            <person name="Zeng Q."/>
            <person name="Gargeya S."/>
            <person name="Fitzgerald M."/>
            <person name="Haas B."/>
            <person name="Abouelleil A."/>
            <person name="Alvarado L."/>
            <person name="Arachchi H.M."/>
            <person name="Berlin A.M."/>
            <person name="Chapman S.B."/>
            <person name="Dewar J."/>
            <person name="Goldberg J."/>
            <person name="Griggs A."/>
            <person name="Gujja S."/>
            <person name="Hansen M."/>
            <person name="Howarth C."/>
            <person name="Imamovic A."/>
            <person name="Larimer J."/>
            <person name="McCowan C."/>
            <person name="Murphy C."/>
            <person name="Neiman D."/>
            <person name="Pearson M."/>
            <person name="Priest M."/>
            <person name="Roberts A."/>
            <person name="Saif S."/>
            <person name="Shea T."/>
            <person name="Sisk P."/>
            <person name="Sykes S."/>
            <person name="Wortman J."/>
            <person name="Nusbaum C."/>
            <person name="Birren B."/>
        </authorList>
    </citation>
    <scope>NUCLEOTIDE SEQUENCE [LARGE SCALE GENOMIC DNA]</scope>
    <source>
        <strain evidence="1 2">CIP 70.18</strain>
    </source>
</reference>
<dbReference type="EMBL" id="APRN01000036">
    <property type="protein sequence ID" value="ENX58204.1"/>
    <property type="molecule type" value="Genomic_DNA"/>
</dbReference>
<dbReference type="PATRIC" id="fig|1217700.3.peg.2528"/>
<protein>
    <submittedName>
        <fullName evidence="1">Uncharacterized protein</fullName>
    </submittedName>
</protein>
<dbReference type="HOGENOM" id="CLU_3075737_0_0_6"/>
<evidence type="ECO:0000313" key="1">
    <source>
        <dbReference type="EMBL" id="ENX58204.1"/>
    </source>
</evidence>
<dbReference type="Proteomes" id="UP000013084">
    <property type="component" value="Unassembled WGS sequence"/>
</dbReference>
<dbReference type="AlphaFoldDB" id="N9RJR3"/>
<sequence>MNYEDFEIVSCREEATGDRIQKICFITDGQYEYQVVCKKEDDPIMVFIEANA</sequence>
<proteinExistence type="predicted"/>
<organism evidence="1 2">
    <name type="scientific">Acinetobacter higginsii</name>
    <dbReference type="NCBI Taxonomy" id="70347"/>
    <lineage>
        <taxon>Bacteria</taxon>
        <taxon>Pseudomonadati</taxon>
        <taxon>Pseudomonadota</taxon>
        <taxon>Gammaproteobacteria</taxon>
        <taxon>Moraxellales</taxon>
        <taxon>Moraxellaceae</taxon>
        <taxon>Acinetobacter</taxon>
    </lineage>
</organism>
<name>N9RJR3_9GAMM</name>
<evidence type="ECO:0000313" key="2">
    <source>
        <dbReference type="Proteomes" id="UP000013084"/>
    </source>
</evidence>
<gene>
    <name evidence="1" type="ORF">F902_02604</name>
</gene>
<keyword evidence="2" id="KW-1185">Reference proteome</keyword>
<dbReference type="RefSeq" id="WP_005203980.1">
    <property type="nucleotide sequence ID" value="NZ_KB850072.1"/>
</dbReference>
<accession>N9RJR3</accession>
<comment type="caution">
    <text evidence="1">The sequence shown here is derived from an EMBL/GenBank/DDBJ whole genome shotgun (WGS) entry which is preliminary data.</text>
</comment>